<dbReference type="InterPro" id="IPR001623">
    <property type="entry name" value="DnaJ_domain"/>
</dbReference>
<dbReference type="PROSITE" id="PS50076">
    <property type="entry name" value="DNAJ_2"/>
    <property type="match status" value="1"/>
</dbReference>
<dbReference type="SMART" id="SM00271">
    <property type="entry name" value="DnaJ"/>
    <property type="match status" value="1"/>
</dbReference>
<dbReference type="PRINTS" id="PR00625">
    <property type="entry name" value="JDOMAIN"/>
</dbReference>
<dbReference type="CDD" id="cd06257">
    <property type="entry name" value="DnaJ"/>
    <property type="match status" value="1"/>
</dbReference>
<protein>
    <recommendedName>
        <fullName evidence="1">J domain-containing protein</fullName>
    </recommendedName>
</protein>
<evidence type="ECO:0000313" key="3">
    <source>
        <dbReference type="Proteomes" id="UP000886520"/>
    </source>
</evidence>
<gene>
    <name evidence="2" type="ORF">GOP47_0006265</name>
</gene>
<sequence>MEPFKFQPVNRYYAILGLNSDASPDAIRAAYKKLAMKWHPDKCNAKDRAEGNLKFQEILEAYTVLSDERKKMLYDSGLYYPDDDEEDVEGLSSFLNEMTGMMADVQDSGKMNSLEDLQQLFVSMFSSDLAAFSDPCPPPSASSVNFEKKRGWGNDDYGTSYFGSCVIDESFLSPQNHYFFDQAFHFDGNINASTCKKTKGAPNGLNSTACDNSLNNKGSKGMAALHSSTCANGLHMNMHENRYDGAAHDMQCVGDFACPQDLGHCLF</sequence>
<dbReference type="Pfam" id="PF00226">
    <property type="entry name" value="DnaJ"/>
    <property type="match status" value="1"/>
</dbReference>
<organism evidence="2 3">
    <name type="scientific">Adiantum capillus-veneris</name>
    <name type="common">Maidenhair fern</name>
    <dbReference type="NCBI Taxonomy" id="13818"/>
    <lineage>
        <taxon>Eukaryota</taxon>
        <taxon>Viridiplantae</taxon>
        <taxon>Streptophyta</taxon>
        <taxon>Embryophyta</taxon>
        <taxon>Tracheophyta</taxon>
        <taxon>Polypodiopsida</taxon>
        <taxon>Polypodiidae</taxon>
        <taxon>Polypodiales</taxon>
        <taxon>Pteridineae</taxon>
        <taxon>Pteridaceae</taxon>
        <taxon>Vittarioideae</taxon>
        <taxon>Adiantum</taxon>
    </lineage>
</organism>
<reference evidence="2" key="1">
    <citation type="submission" date="2021-01" db="EMBL/GenBank/DDBJ databases">
        <title>Adiantum capillus-veneris genome.</title>
        <authorList>
            <person name="Fang Y."/>
            <person name="Liao Q."/>
        </authorList>
    </citation>
    <scope>NUCLEOTIDE SEQUENCE</scope>
    <source>
        <strain evidence="2">H3</strain>
        <tissue evidence="2">Leaf</tissue>
    </source>
</reference>
<dbReference type="InterPro" id="IPR036869">
    <property type="entry name" value="J_dom_sf"/>
</dbReference>
<dbReference type="Gene3D" id="1.10.287.110">
    <property type="entry name" value="DnaJ domain"/>
    <property type="match status" value="1"/>
</dbReference>
<keyword evidence="3" id="KW-1185">Reference proteome</keyword>
<accession>A0A9D4ZK86</accession>
<dbReference type="AlphaFoldDB" id="A0A9D4ZK86"/>
<dbReference type="OrthoDB" id="10250354at2759"/>
<evidence type="ECO:0000259" key="1">
    <source>
        <dbReference type="PROSITE" id="PS50076"/>
    </source>
</evidence>
<dbReference type="SUPFAM" id="SSF46565">
    <property type="entry name" value="Chaperone J-domain"/>
    <property type="match status" value="1"/>
</dbReference>
<feature type="domain" description="J" evidence="1">
    <location>
        <begin position="11"/>
        <end position="78"/>
    </location>
</feature>
<proteinExistence type="predicted"/>
<dbReference type="EMBL" id="JABFUD020000006">
    <property type="protein sequence ID" value="KAI5078594.1"/>
    <property type="molecule type" value="Genomic_DNA"/>
</dbReference>
<dbReference type="PANTHER" id="PTHR44743:SF10">
    <property type="entry name" value="J DOMAIN-CONTAINING PROTEIN"/>
    <property type="match status" value="1"/>
</dbReference>
<name>A0A9D4ZK86_ADICA</name>
<dbReference type="PANTHER" id="PTHR44743">
    <property type="entry name" value="PUTATIVE, EXPRESSED-RELATED"/>
    <property type="match status" value="1"/>
</dbReference>
<dbReference type="Proteomes" id="UP000886520">
    <property type="component" value="Chromosome 6"/>
</dbReference>
<evidence type="ECO:0000313" key="2">
    <source>
        <dbReference type="EMBL" id="KAI5078594.1"/>
    </source>
</evidence>
<comment type="caution">
    <text evidence="2">The sequence shown here is derived from an EMBL/GenBank/DDBJ whole genome shotgun (WGS) entry which is preliminary data.</text>
</comment>